<dbReference type="Proteomes" id="UP000826656">
    <property type="component" value="Unassembled WGS sequence"/>
</dbReference>
<sequence length="90" mass="9701">MLFWDRVTARVGGKEQLGGEVASSKSVIGLAGRGSRWIDGLVFRRKGVCEFVGRRGGGRHWAIGTEDGFWEAGIIRDDGNGNLPGERKGA</sequence>
<proteinExistence type="predicted"/>
<protein>
    <submittedName>
        <fullName evidence="1">Uncharacterized protein</fullName>
    </submittedName>
</protein>
<evidence type="ECO:0000313" key="2">
    <source>
        <dbReference type="Proteomes" id="UP000826656"/>
    </source>
</evidence>
<evidence type="ECO:0000313" key="1">
    <source>
        <dbReference type="EMBL" id="KAH0758096.1"/>
    </source>
</evidence>
<keyword evidence="2" id="KW-1185">Reference proteome</keyword>
<accession>A0ABQ7V1Z3</accession>
<reference evidence="1 2" key="1">
    <citation type="journal article" date="2021" name="bioRxiv">
        <title>Chromosome-scale and haplotype-resolved genome assembly of a tetraploid potato cultivar.</title>
        <authorList>
            <person name="Sun H."/>
            <person name="Jiao W.-B."/>
            <person name="Krause K."/>
            <person name="Campoy J.A."/>
            <person name="Goel M."/>
            <person name="Folz-Donahue K."/>
            <person name="Kukat C."/>
            <person name="Huettel B."/>
            <person name="Schneeberger K."/>
        </authorList>
    </citation>
    <scope>NUCLEOTIDE SEQUENCE [LARGE SCALE GENOMIC DNA]</scope>
    <source>
        <strain evidence="1">SolTubOtavaFocal</strain>
        <tissue evidence="1">Leaves</tissue>
    </source>
</reference>
<gene>
    <name evidence="1" type="ORF">KY290_021589</name>
</gene>
<comment type="caution">
    <text evidence="1">The sequence shown here is derived from an EMBL/GenBank/DDBJ whole genome shotgun (WGS) entry which is preliminary data.</text>
</comment>
<name>A0ABQ7V1Z3_SOLTU</name>
<dbReference type="EMBL" id="JAIVGD010000015">
    <property type="protein sequence ID" value="KAH0758096.1"/>
    <property type="molecule type" value="Genomic_DNA"/>
</dbReference>
<organism evidence="1 2">
    <name type="scientific">Solanum tuberosum</name>
    <name type="common">Potato</name>
    <dbReference type="NCBI Taxonomy" id="4113"/>
    <lineage>
        <taxon>Eukaryota</taxon>
        <taxon>Viridiplantae</taxon>
        <taxon>Streptophyta</taxon>
        <taxon>Embryophyta</taxon>
        <taxon>Tracheophyta</taxon>
        <taxon>Spermatophyta</taxon>
        <taxon>Magnoliopsida</taxon>
        <taxon>eudicotyledons</taxon>
        <taxon>Gunneridae</taxon>
        <taxon>Pentapetalae</taxon>
        <taxon>asterids</taxon>
        <taxon>lamiids</taxon>
        <taxon>Solanales</taxon>
        <taxon>Solanaceae</taxon>
        <taxon>Solanoideae</taxon>
        <taxon>Solaneae</taxon>
        <taxon>Solanum</taxon>
    </lineage>
</organism>